<keyword evidence="1" id="KW-0812">Transmembrane</keyword>
<dbReference type="AlphaFoldDB" id="A0A6L6IN46"/>
<dbReference type="RefSeq" id="WP_155109765.1">
    <property type="nucleotide sequence ID" value="NZ_WMJZ01000033.1"/>
</dbReference>
<evidence type="ECO:0008006" key="4">
    <source>
        <dbReference type="Google" id="ProtNLM"/>
    </source>
</evidence>
<proteinExistence type="predicted"/>
<keyword evidence="3" id="KW-1185">Reference proteome</keyword>
<keyword evidence="1" id="KW-1133">Transmembrane helix</keyword>
<name>A0A6L6IN46_9ENTR</name>
<sequence>MKEVVYLNPCFKIIIFNVSLFGMLAVFFIMMSVKLTHGRVDFILSFIVIGILSVVVFFMFYNKAIIDRDKIIIISGFYRYEHSYVILNNPVKLKGEKLQRTNGVSLPFYMSGYFRMGSKKLFIIKLSSGDLLCFNDSDGVSLCMDEISYRKIHLILQRSNEIIWRQNGDE</sequence>
<evidence type="ECO:0000313" key="2">
    <source>
        <dbReference type="EMBL" id="MTH48282.1"/>
    </source>
</evidence>
<protein>
    <recommendedName>
        <fullName evidence="4">Bacterial Pleckstrin homology domain-containing protein</fullName>
    </recommendedName>
</protein>
<evidence type="ECO:0000256" key="1">
    <source>
        <dbReference type="SAM" id="Phobius"/>
    </source>
</evidence>
<comment type="caution">
    <text evidence="2">The sequence shown here is derived from an EMBL/GenBank/DDBJ whole genome shotgun (WGS) entry which is preliminary data.</text>
</comment>
<dbReference type="EMBL" id="WMJZ01000033">
    <property type="protein sequence ID" value="MTH48282.1"/>
    <property type="molecule type" value="Genomic_DNA"/>
</dbReference>
<keyword evidence="1" id="KW-0472">Membrane</keyword>
<reference evidence="2 3" key="1">
    <citation type="submission" date="2019-11" db="EMBL/GenBank/DDBJ databases">
        <title>Escherichia alba sp. nov. isolated from the gut of plastic-eating superworms Zophobas atratus.</title>
        <authorList>
            <person name="Yang Y."/>
        </authorList>
    </citation>
    <scope>NUCLEOTIDE SEQUENCE [LARGE SCALE GENOMIC DNA]</scope>
    <source>
        <strain evidence="3">BIT-B35</strain>
    </source>
</reference>
<feature type="transmembrane region" description="Helical" evidence="1">
    <location>
        <begin position="6"/>
        <end position="30"/>
    </location>
</feature>
<organism evidence="2 3">
    <name type="scientific">Intestinirhabdus alba</name>
    <dbReference type="NCBI Taxonomy" id="2899544"/>
    <lineage>
        <taxon>Bacteria</taxon>
        <taxon>Pseudomonadati</taxon>
        <taxon>Pseudomonadota</taxon>
        <taxon>Gammaproteobacteria</taxon>
        <taxon>Enterobacterales</taxon>
        <taxon>Enterobacteriaceae</taxon>
        <taxon>Intestinirhabdus</taxon>
    </lineage>
</organism>
<evidence type="ECO:0000313" key="3">
    <source>
        <dbReference type="Proteomes" id="UP000477739"/>
    </source>
</evidence>
<gene>
    <name evidence="2" type="ORF">GJV78_18890</name>
</gene>
<accession>A0A6L6IN46</accession>
<feature type="transmembrane region" description="Helical" evidence="1">
    <location>
        <begin position="42"/>
        <end position="61"/>
    </location>
</feature>
<dbReference type="Proteomes" id="UP000477739">
    <property type="component" value="Unassembled WGS sequence"/>
</dbReference>